<evidence type="ECO:0000313" key="1">
    <source>
        <dbReference type="EMBL" id="PZG20475.1"/>
    </source>
</evidence>
<evidence type="ECO:0000313" key="2">
    <source>
        <dbReference type="Proteomes" id="UP000248924"/>
    </source>
</evidence>
<protein>
    <submittedName>
        <fullName evidence="1">Uncharacterized protein</fullName>
    </submittedName>
</protein>
<name>A0A2W2EW15_9ACTN</name>
<sequence length="255" mass="27794">MVSRSWLSPLCIAWWACRSGAVEFIVGLLNGDRYSGKWDEAAPCGGHVAATCRNDDMITTTMGAARADQIMAAMPARTWCRLSAGAGAHGRRECWWARVPVPSAEGVAGLASGEAIGCHGREGEVRAVGTGYEPMSLVVLASHLASADSDRIRWKLVWEFLEEYRWEPAETRVGLLTDEPGSTEDVRWDALLAALAEYLLAQADLAPPEWVEGRVLRRAWFPAELAIHRADALAWAPAAFRKHGVYLSVHDLAAA</sequence>
<dbReference type="EMBL" id="POTY01000041">
    <property type="protein sequence ID" value="PZG20475.1"/>
    <property type="molecule type" value="Genomic_DNA"/>
</dbReference>
<comment type="caution">
    <text evidence="1">The sequence shown here is derived from an EMBL/GenBank/DDBJ whole genome shotgun (WGS) entry which is preliminary data.</text>
</comment>
<dbReference type="AlphaFoldDB" id="A0A2W2EW15"/>
<gene>
    <name evidence="1" type="ORF">C1I95_09520</name>
</gene>
<organism evidence="1 2">
    <name type="scientific">Micromonospora craterilacus</name>
    <dbReference type="NCBI Taxonomy" id="1655439"/>
    <lineage>
        <taxon>Bacteria</taxon>
        <taxon>Bacillati</taxon>
        <taxon>Actinomycetota</taxon>
        <taxon>Actinomycetes</taxon>
        <taxon>Micromonosporales</taxon>
        <taxon>Micromonosporaceae</taxon>
        <taxon>Micromonospora</taxon>
    </lineage>
</organism>
<keyword evidence="2" id="KW-1185">Reference proteome</keyword>
<reference evidence="1 2" key="1">
    <citation type="submission" date="2018-01" db="EMBL/GenBank/DDBJ databases">
        <title>Draft genome sequence of Jishengella sp. NA12.</title>
        <authorList>
            <person name="Sahin N."/>
            <person name="Ay H."/>
            <person name="Saygin H."/>
        </authorList>
    </citation>
    <scope>NUCLEOTIDE SEQUENCE [LARGE SCALE GENOMIC DNA]</scope>
    <source>
        <strain evidence="1 2">NA12</strain>
    </source>
</reference>
<accession>A0A2W2EW15</accession>
<dbReference type="Proteomes" id="UP000248924">
    <property type="component" value="Unassembled WGS sequence"/>
</dbReference>
<proteinExistence type="predicted"/>